<dbReference type="InterPro" id="IPR027417">
    <property type="entry name" value="P-loop_NTPase"/>
</dbReference>
<sequence length="183" mass="20383">MKVIGVVGMPASGKGEFSQIAREMGVPVVVMGDVIRKHVEEAGLSPTDRHLGEMSKHLRKAIGMDAIARVTIPIIENQSSGIVVVDGIRGDYEVETFRRHFPEFILIGIESSFENRLKRLAARGRSDDTLSRDELRERDRRELGWGLGRALAQADCTLHNDGSLEAFRIHVRDLLFRLVRGGV</sequence>
<dbReference type="HAMAP" id="MF_01111">
    <property type="entry name" value="UPF0200"/>
    <property type="match status" value="1"/>
</dbReference>
<gene>
    <name evidence="3" type="ORF">ASZ90_010188</name>
</gene>
<organism evidence="3">
    <name type="scientific">hydrocarbon metagenome</name>
    <dbReference type="NCBI Taxonomy" id="938273"/>
    <lineage>
        <taxon>unclassified sequences</taxon>
        <taxon>metagenomes</taxon>
        <taxon>ecological metagenomes</taxon>
    </lineage>
</organism>
<evidence type="ECO:0000256" key="2">
    <source>
        <dbReference type="ARBA" id="ARBA00022840"/>
    </source>
</evidence>
<dbReference type="GO" id="GO:0004140">
    <property type="term" value="F:dephospho-CoA kinase activity"/>
    <property type="evidence" value="ECO:0007669"/>
    <property type="project" value="UniProtKB-EC"/>
</dbReference>
<dbReference type="InterPro" id="IPR022970">
    <property type="entry name" value="NTP_hydrolase-rel"/>
</dbReference>
<proteinExistence type="inferred from homology"/>
<dbReference type="EC" id="2.7.1.24" evidence="3"/>
<dbReference type="SUPFAM" id="SSF52540">
    <property type="entry name" value="P-loop containing nucleoside triphosphate hydrolases"/>
    <property type="match status" value="1"/>
</dbReference>
<name>A0A0W8FGR1_9ZZZZ</name>
<keyword evidence="2" id="KW-0067">ATP-binding</keyword>
<evidence type="ECO:0000256" key="1">
    <source>
        <dbReference type="ARBA" id="ARBA00022741"/>
    </source>
</evidence>
<keyword evidence="1" id="KW-0547">Nucleotide-binding</keyword>
<dbReference type="PANTHER" id="PTHR41930:SF1">
    <property type="entry name" value="DEPHOSPHO-COA KINASE"/>
    <property type="match status" value="1"/>
</dbReference>
<dbReference type="AlphaFoldDB" id="A0A0W8FGR1"/>
<comment type="caution">
    <text evidence="3">The sequence shown here is derived from an EMBL/GenBank/DDBJ whole genome shotgun (WGS) entry which is preliminary data.</text>
</comment>
<dbReference type="Pfam" id="PF13207">
    <property type="entry name" value="AAA_17"/>
    <property type="match status" value="1"/>
</dbReference>
<reference evidence="3" key="1">
    <citation type="journal article" date="2015" name="Proc. Natl. Acad. Sci. U.S.A.">
        <title>Networks of energetic and metabolic interactions define dynamics in microbial communities.</title>
        <authorList>
            <person name="Embree M."/>
            <person name="Liu J.K."/>
            <person name="Al-Bassam M.M."/>
            <person name="Zengler K."/>
        </authorList>
    </citation>
    <scope>NUCLEOTIDE SEQUENCE</scope>
</reference>
<dbReference type="EMBL" id="LNQE01001229">
    <property type="protein sequence ID" value="KUG20086.1"/>
    <property type="molecule type" value="Genomic_DNA"/>
</dbReference>
<keyword evidence="3" id="KW-0808">Transferase</keyword>
<keyword evidence="3" id="KW-0418">Kinase</keyword>
<protein>
    <submittedName>
        <fullName evidence="3">Putative dephospho-coa kinase archaeal</fullName>
        <ecNumber evidence="3">2.7.1.24</ecNumber>
    </submittedName>
</protein>
<accession>A0A0W8FGR1</accession>
<evidence type="ECO:0000313" key="3">
    <source>
        <dbReference type="EMBL" id="KUG20086.1"/>
    </source>
</evidence>
<dbReference type="GO" id="GO:0005524">
    <property type="term" value="F:ATP binding"/>
    <property type="evidence" value="ECO:0007669"/>
    <property type="project" value="UniProtKB-KW"/>
</dbReference>
<dbReference type="Gene3D" id="3.40.50.300">
    <property type="entry name" value="P-loop containing nucleotide triphosphate hydrolases"/>
    <property type="match status" value="1"/>
</dbReference>
<dbReference type="PANTHER" id="PTHR41930">
    <property type="entry name" value="UPF0200 PROTEIN MJ1399"/>
    <property type="match status" value="1"/>
</dbReference>